<evidence type="ECO:0000256" key="1">
    <source>
        <dbReference type="SAM" id="Coils"/>
    </source>
</evidence>
<dbReference type="Proteomes" id="UP000467240">
    <property type="component" value="Unassembled WGS sequence"/>
</dbReference>
<protein>
    <submittedName>
        <fullName evidence="3">DUF4145 domain-containing protein</fullName>
    </submittedName>
</protein>
<dbReference type="SMART" id="SM00487">
    <property type="entry name" value="DEXDc"/>
    <property type="match status" value="1"/>
</dbReference>
<name>A0A7J5C0L2_9MICO</name>
<dbReference type="InterPro" id="IPR050742">
    <property type="entry name" value="Helicase_Restrict-Modif_Enz"/>
</dbReference>
<dbReference type="PANTHER" id="PTHR47396">
    <property type="entry name" value="TYPE I RESTRICTION ENZYME ECOKI R PROTEIN"/>
    <property type="match status" value="1"/>
</dbReference>
<dbReference type="GO" id="GO:0009035">
    <property type="term" value="F:type I site-specific deoxyribonuclease activity"/>
    <property type="evidence" value="ECO:0007669"/>
    <property type="project" value="UniProtKB-EC"/>
</dbReference>
<dbReference type="InterPro" id="IPR013670">
    <property type="entry name" value="EcoEI_R_C_dom"/>
</dbReference>
<keyword evidence="1" id="KW-0175">Coiled coil</keyword>
<keyword evidence="4" id="KW-1185">Reference proteome</keyword>
<dbReference type="InterPro" id="IPR006935">
    <property type="entry name" value="Helicase/UvrB_N"/>
</dbReference>
<dbReference type="Pfam" id="PF00271">
    <property type="entry name" value="Helicase_C"/>
    <property type="match status" value="1"/>
</dbReference>
<dbReference type="Gene3D" id="3.90.1570.30">
    <property type="match status" value="1"/>
</dbReference>
<dbReference type="InterPro" id="IPR001650">
    <property type="entry name" value="Helicase_C-like"/>
</dbReference>
<dbReference type="CDD" id="cd18032">
    <property type="entry name" value="DEXHc_RE_I_III_res"/>
    <property type="match status" value="1"/>
</dbReference>
<dbReference type="Pfam" id="PF13643">
    <property type="entry name" value="DUF4145"/>
    <property type="match status" value="1"/>
</dbReference>
<accession>A0A7J5C0L2</accession>
<dbReference type="InterPro" id="IPR025285">
    <property type="entry name" value="DUF4145"/>
</dbReference>
<organism evidence="3 4">
    <name type="scientific">Pseudoclavibacter chungangensis</name>
    <dbReference type="NCBI Taxonomy" id="587635"/>
    <lineage>
        <taxon>Bacteria</taxon>
        <taxon>Bacillati</taxon>
        <taxon>Actinomycetota</taxon>
        <taxon>Actinomycetes</taxon>
        <taxon>Micrococcales</taxon>
        <taxon>Microbacteriaceae</taxon>
        <taxon>Pseudoclavibacter</taxon>
    </lineage>
</organism>
<reference evidence="3 4" key="1">
    <citation type="submission" date="2019-09" db="EMBL/GenBank/DDBJ databases">
        <title>Phylogeny of genus Pseudoclavibacter and closely related genus.</title>
        <authorList>
            <person name="Li Y."/>
        </authorList>
    </citation>
    <scope>NUCLEOTIDE SEQUENCE [LARGE SCALE GENOMIC DNA]</scope>
    <source>
        <strain evidence="3 4">DSM 23821</strain>
    </source>
</reference>
<dbReference type="Pfam" id="PF04313">
    <property type="entry name" value="HSDR_N"/>
    <property type="match status" value="1"/>
</dbReference>
<dbReference type="PROSITE" id="PS51192">
    <property type="entry name" value="HELICASE_ATP_BIND_1"/>
    <property type="match status" value="1"/>
</dbReference>
<evidence type="ECO:0000259" key="2">
    <source>
        <dbReference type="PROSITE" id="PS51192"/>
    </source>
</evidence>
<feature type="domain" description="Helicase ATP-binding" evidence="2">
    <location>
        <begin position="373"/>
        <end position="531"/>
    </location>
</feature>
<gene>
    <name evidence="3" type="ORF">F8O01_01385</name>
</gene>
<evidence type="ECO:0000313" key="4">
    <source>
        <dbReference type="Proteomes" id="UP000467240"/>
    </source>
</evidence>
<dbReference type="InterPro" id="IPR027417">
    <property type="entry name" value="P-loop_NTPase"/>
</dbReference>
<dbReference type="GO" id="GO:0005524">
    <property type="term" value="F:ATP binding"/>
    <property type="evidence" value="ECO:0007669"/>
    <property type="project" value="UniProtKB-KW"/>
</dbReference>
<dbReference type="GO" id="GO:0005829">
    <property type="term" value="C:cytosol"/>
    <property type="evidence" value="ECO:0007669"/>
    <property type="project" value="TreeGrafter"/>
</dbReference>
<dbReference type="GO" id="GO:0003677">
    <property type="term" value="F:DNA binding"/>
    <property type="evidence" value="ECO:0007669"/>
    <property type="project" value="UniProtKB-KW"/>
</dbReference>
<proteinExistence type="predicted"/>
<dbReference type="SUPFAM" id="SSF52540">
    <property type="entry name" value="P-loop containing nucleoside triphosphate hydrolases"/>
    <property type="match status" value="1"/>
</dbReference>
<dbReference type="GO" id="GO:0009307">
    <property type="term" value="P:DNA restriction-modification system"/>
    <property type="evidence" value="ECO:0007669"/>
    <property type="project" value="UniProtKB-KW"/>
</dbReference>
<dbReference type="EMBL" id="WBJZ01000002">
    <property type="protein sequence ID" value="KAB1662152.1"/>
    <property type="molecule type" value="Genomic_DNA"/>
</dbReference>
<dbReference type="Pfam" id="PF04851">
    <property type="entry name" value="ResIII"/>
    <property type="match status" value="1"/>
</dbReference>
<comment type="caution">
    <text evidence="3">The sequence shown here is derived from an EMBL/GenBank/DDBJ whole genome shotgun (WGS) entry which is preliminary data.</text>
</comment>
<dbReference type="AlphaFoldDB" id="A0A7J5C0L2"/>
<dbReference type="RefSeq" id="WP_158039073.1">
    <property type="nucleotide sequence ID" value="NZ_JACCFV010000001.1"/>
</dbReference>
<evidence type="ECO:0000313" key="3">
    <source>
        <dbReference type="EMBL" id="KAB1662152.1"/>
    </source>
</evidence>
<dbReference type="InterPro" id="IPR007409">
    <property type="entry name" value="Restrct_endonuc_type1_HsdR_N"/>
</dbReference>
<dbReference type="OrthoDB" id="9776021at2"/>
<feature type="coiled-coil region" evidence="1">
    <location>
        <begin position="859"/>
        <end position="886"/>
    </location>
</feature>
<dbReference type="Gene3D" id="3.40.50.300">
    <property type="entry name" value="P-loop containing nucleotide triphosphate hydrolases"/>
    <property type="match status" value="2"/>
</dbReference>
<dbReference type="InterPro" id="IPR014001">
    <property type="entry name" value="Helicase_ATP-bd"/>
</dbReference>
<dbReference type="PANTHER" id="PTHR47396:SF1">
    <property type="entry name" value="ATP-DEPENDENT HELICASE IRC3-RELATED"/>
    <property type="match status" value="1"/>
</dbReference>
<dbReference type="CDD" id="cd18799">
    <property type="entry name" value="SF2_C_EcoAI-like"/>
    <property type="match status" value="1"/>
</dbReference>
<dbReference type="Pfam" id="PF08463">
    <property type="entry name" value="EcoEI_R_C"/>
    <property type="match status" value="1"/>
</dbReference>
<sequence length="1127" mass="125214">MGNFDFVKTTIPSVHEDCARAESYLLSDPRSACVYSRRAIEVLVGHLYEVRRVPYPYKRDLAAMTNDAGFKRITGTGISTKLNLIRLVGNRAVHDDSSKPVPPSDARSVLSELFHVMVWAAFHHSPNPSAAPTASQFDPALAAKAAPLSRAEVAKLAAKFKQQDEAHARALAEREAQHAAEVAELTAQIAAAQAANTAAGIRDTHDYGEADTRRNYIDQALLPEADWARSDAAHPADAYSVEHKVTGMPTSSGKGYIDYVLWGADGLPLAVIEAKRSASSVDVGQQQAQLYADRLEQLTGRRPVIYFTNGHELRLWDDAGGYPPRTVLGLHTSDELELLIQRRRTAKPLADVPINTAVAGRPYQQRAIRAVDAAFTSKQRQALLVMATGAGKTRTVVALVDQLMQAGWVKRVLFLADRTALVTQAANAFKAHLPSAPTVNLVSERSGDGRVYVSTYPTMLNLINDVDGERGRRFGPGFFDLIVVDEAHRSVYAKYGAIFEWFDGLLLGLTATPKDEVDHNTYRLFHLEDGVPTDAYSLDEAIADGYLVPPRGVSTGTSLLRRGVRYDELNDDEREQWDELDWGDETPDEVSPAEINQRLFNAATVDAVLAKLMSDGHKVAAGDRLGKTIVFARNQAHADFIQDRFNHGWPEYAGEFARVITHASYDAQHLIDAFSRPDASPHIAISVDMLDTGIDVPEIVNLVFFKAVHSKSKFWQMIGRGTRLRPELYGPGEDKKDFFVFDFCGNLEYFSQDLPGAEGSTQKSITQRLFDARLRLVTALDEHDAELRTDTITQLHAAVAGMNTDNVLVRPHLPWVDRYTDREAWNELTTQQASELSEHVAGLPTAVTDPDVDAKRFDLVVLRRQLAQLEGDAKTAERIRAQVQEIAEALLTKTTIPSVREQAELLERLAGDEWWQDVTLAMLETMRRRLRGLVRLIEKTSRKPVFTDFEDDIHESTEIDLPAITPGMDFARFRAKATAYLRAREDEMVLQRLRRNRQLTPDDLSELESMLIEAGADEHAIERANTEAGGLGLFIRSLVGLDRAAAMEAFTALLDEHTYSAEQIDFVKLIITELTERGVVEPGRLYESPYTDRATRGPDFYFADIEVDGIVSTLQNIKRTALPTEVA</sequence>